<name>A0A0A1W990_9SPHN</name>
<comment type="caution">
    <text evidence="1">The sequence shown here is derived from an EMBL/GenBank/DDBJ whole genome shotgun (WGS) entry which is preliminary data.</text>
</comment>
<dbReference type="EMBL" id="BBPI01000068">
    <property type="protein sequence ID" value="GAM01737.1"/>
    <property type="molecule type" value="Genomic_DNA"/>
</dbReference>
<evidence type="ECO:0000313" key="2">
    <source>
        <dbReference type="Proteomes" id="UP000032305"/>
    </source>
</evidence>
<keyword evidence="2" id="KW-1185">Reference proteome</keyword>
<evidence type="ECO:0000313" key="1">
    <source>
        <dbReference type="EMBL" id="GAM01737.1"/>
    </source>
</evidence>
<gene>
    <name evidence="1" type="ORF">SP5_068_01050</name>
</gene>
<dbReference type="AlphaFoldDB" id="A0A0A1W990"/>
<organism evidence="1 2">
    <name type="scientific">Sphingomonas parapaucimobilis NBRC 15100</name>
    <dbReference type="NCBI Taxonomy" id="1219049"/>
    <lineage>
        <taxon>Bacteria</taxon>
        <taxon>Pseudomonadati</taxon>
        <taxon>Pseudomonadota</taxon>
        <taxon>Alphaproteobacteria</taxon>
        <taxon>Sphingomonadales</taxon>
        <taxon>Sphingomonadaceae</taxon>
        <taxon>Sphingomonas</taxon>
    </lineage>
</organism>
<dbReference type="OrthoDB" id="7596451at2"/>
<proteinExistence type="predicted"/>
<dbReference type="Proteomes" id="UP000032305">
    <property type="component" value="Unassembled WGS sequence"/>
</dbReference>
<sequence length="123" mass="12867">MAFSDWNTDASQNTTVGSVFIGENCPPGNLNNMGREIMAQLRAAFSRTLGTFFASNTIADARTALKAVGTEGADQMTGNLVRQGAGPHVYHTTAAFTSGRIFVTAAGAADPTSQPGDIWIILS</sequence>
<protein>
    <submittedName>
        <fullName evidence="1">Uncharacterized protein</fullName>
    </submittedName>
</protein>
<dbReference type="eggNOG" id="ENOG5031770">
    <property type="taxonomic scope" value="Bacteria"/>
</dbReference>
<accession>A0A0A1W990</accession>
<reference evidence="1 2" key="1">
    <citation type="submission" date="2014-11" db="EMBL/GenBank/DDBJ databases">
        <title>Whole genome shotgun sequence of Sphingomonas parapaucimobilis NBRC 15100.</title>
        <authorList>
            <person name="Katano-Makiyama Y."/>
            <person name="Hosoyama A."/>
            <person name="Hashimoto M."/>
            <person name="Hosoyama Y."/>
            <person name="Noguchi M."/>
            <person name="Numata M."/>
            <person name="Tsuchikane K."/>
            <person name="Hirakata S."/>
            <person name="Uohara A."/>
            <person name="Shimodaira J."/>
            <person name="Ohji S."/>
            <person name="Ichikawa N."/>
            <person name="Kimura A."/>
            <person name="Yamazoe A."/>
            <person name="Fujita N."/>
        </authorList>
    </citation>
    <scope>NUCLEOTIDE SEQUENCE [LARGE SCALE GENOMIC DNA]</scope>
    <source>
        <strain evidence="1 2">NBRC 15100</strain>
    </source>
</reference>
<dbReference type="RefSeq" id="WP_042488920.1">
    <property type="nucleotide sequence ID" value="NZ_BBPI01000068.1"/>
</dbReference>